<dbReference type="Proteomes" id="UP000489600">
    <property type="component" value="Unassembled WGS sequence"/>
</dbReference>
<proteinExistence type="predicted"/>
<feature type="compositionally biased region" description="Basic and acidic residues" evidence="1">
    <location>
        <begin position="1"/>
        <end position="20"/>
    </location>
</feature>
<gene>
    <name evidence="2" type="ORF">ANE_LOCUS9512</name>
</gene>
<evidence type="ECO:0000313" key="3">
    <source>
        <dbReference type="Proteomes" id="UP000489600"/>
    </source>
</evidence>
<keyword evidence="3" id="KW-1185">Reference proteome</keyword>
<name>A0A565BBQ9_9BRAS</name>
<accession>A0A565BBQ9</accession>
<feature type="region of interest" description="Disordered" evidence="1">
    <location>
        <begin position="1"/>
        <end position="64"/>
    </location>
</feature>
<reference evidence="2" key="1">
    <citation type="submission" date="2019-07" db="EMBL/GenBank/DDBJ databases">
        <authorList>
            <person name="Dittberner H."/>
        </authorList>
    </citation>
    <scope>NUCLEOTIDE SEQUENCE [LARGE SCALE GENOMIC DNA]</scope>
</reference>
<evidence type="ECO:0000256" key="1">
    <source>
        <dbReference type="SAM" id="MobiDB-lite"/>
    </source>
</evidence>
<organism evidence="2 3">
    <name type="scientific">Arabis nemorensis</name>
    <dbReference type="NCBI Taxonomy" id="586526"/>
    <lineage>
        <taxon>Eukaryota</taxon>
        <taxon>Viridiplantae</taxon>
        <taxon>Streptophyta</taxon>
        <taxon>Embryophyta</taxon>
        <taxon>Tracheophyta</taxon>
        <taxon>Spermatophyta</taxon>
        <taxon>Magnoliopsida</taxon>
        <taxon>eudicotyledons</taxon>
        <taxon>Gunneridae</taxon>
        <taxon>Pentapetalae</taxon>
        <taxon>rosids</taxon>
        <taxon>malvids</taxon>
        <taxon>Brassicales</taxon>
        <taxon>Brassicaceae</taxon>
        <taxon>Arabideae</taxon>
        <taxon>Arabis</taxon>
    </lineage>
</organism>
<dbReference type="EMBL" id="CABITT030000003">
    <property type="protein sequence ID" value="VVA99067.1"/>
    <property type="molecule type" value="Genomic_DNA"/>
</dbReference>
<sequence length="64" mass="6873">MASGEGKARSEDISRCGEAIRRKRRDSPRSTAKCLPTRTTGSAGKRKNGGKSMDEIRGGNGCFK</sequence>
<comment type="caution">
    <text evidence="2">The sequence shown here is derived from an EMBL/GenBank/DDBJ whole genome shotgun (WGS) entry which is preliminary data.</text>
</comment>
<evidence type="ECO:0000313" key="2">
    <source>
        <dbReference type="EMBL" id="VVA99067.1"/>
    </source>
</evidence>
<dbReference type="AlphaFoldDB" id="A0A565BBQ9"/>
<protein>
    <submittedName>
        <fullName evidence="2">Uncharacterized protein</fullName>
    </submittedName>
</protein>